<gene>
    <name evidence="1" type="ORF">RFI_14335</name>
</gene>
<dbReference type="Gene3D" id="3.30.1140.40">
    <property type="entry name" value="Tctex-1"/>
    <property type="match status" value="1"/>
</dbReference>
<dbReference type="InterPro" id="IPR005334">
    <property type="entry name" value="Tctex-1-like"/>
</dbReference>
<dbReference type="PANTHER" id="PTHR21255">
    <property type="entry name" value="T-COMPLEX-ASSOCIATED-TESTIS-EXPRESSED 1/ DYNEIN LIGHT CHAIN"/>
    <property type="match status" value="1"/>
</dbReference>
<dbReference type="Proteomes" id="UP000023152">
    <property type="component" value="Unassembled WGS sequence"/>
</dbReference>
<dbReference type="GO" id="GO:0045505">
    <property type="term" value="F:dynein intermediate chain binding"/>
    <property type="evidence" value="ECO:0007669"/>
    <property type="project" value="TreeGrafter"/>
</dbReference>
<dbReference type="GO" id="GO:0007018">
    <property type="term" value="P:microtubule-based movement"/>
    <property type="evidence" value="ECO:0007669"/>
    <property type="project" value="TreeGrafter"/>
</dbReference>
<reference evidence="1 2" key="1">
    <citation type="journal article" date="2013" name="Curr. Biol.">
        <title>The Genome of the Foraminiferan Reticulomyxa filosa.</title>
        <authorList>
            <person name="Glockner G."/>
            <person name="Hulsmann N."/>
            <person name="Schleicher M."/>
            <person name="Noegel A.A."/>
            <person name="Eichinger L."/>
            <person name="Gallinger C."/>
            <person name="Pawlowski J."/>
            <person name="Sierra R."/>
            <person name="Euteneuer U."/>
            <person name="Pillet L."/>
            <person name="Moustafa A."/>
            <person name="Platzer M."/>
            <person name="Groth M."/>
            <person name="Szafranski K."/>
            <person name="Schliwa M."/>
        </authorList>
    </citation>
    <scope>NUCLEOTIDE SEQUENCE [LARGE SCALE GENOMIC DNA]</scope>
</reference>
<dbReference type="CDD" id="cd21455">
    <property type="entry name" value="DLC-like_DYNLT1_DYNLT3"/>
    <property type="match status" value="1"/>
</dbReference>
<dbReference type="GO" id="GO:0005868">
    <property type="term" value="C:cytoplasmic dynein complex"/>
    <property type="evidence" value="ECO:0007669"/>
    <property type="project" value="TreeGrafter"/>
</dbReference>
<protein>
    <submittedName>
        <fullName evidence="1">Uncharacterized protein</fullName>
    </submittedName>
</protein>
<dbReference type="PANTHER" id="PTHR21255:SF4">
    <property type="entry name" value="DYNEIN LIGHT CHAIN TCTEX-TYPE"/>
    <property type="match status" value="1"/>
</dbReference>
<dbReference type="EMBL" id="ASPP01010412">
    <property type="protein sequence ID" value="ETO22860.1"/>
    <property type="molecule type" value="Genomic_DNA"/>
</dbReference>
<sequence length="115" mass="13270">MASKEKDKKGWDEASVEQLTAKLEKEIKDVLEESDFQSKFVNTWVDKIVECAQGLLKEKKLPNYKYITDCIILPRGSGYKKNTAFWWQPKTDVAITVKVDTDHLHCLVVCYCVQV</sequence>
<dbReference type="Pfam" id="PF03645">
    <property type="entry name" value="Tctex-1"/>
    <property type="match status" value="1"/>
</dbReference>
<proteinExistence type="predicted"/>
<comment type="caution">
    <text evidence="1">The sequence shown here is derived from an EMBL/GenBank/DDBJ whole genome shotgun (WGS) entry which is preliminary data.</text>
</comment>
<name>X6N997_RETFI</name>
<keyword evidence="2" id="KW-1185">Reference proteome</keyword>
<dbReference type="OrthoDB" id="10059120at2759"/>
<dbReference type="InterPro" id="IPR038586">
    <property type="entry name" value="Tctex-1-like_sf"/>
</dbReference>
<evidence type="ECO:0000313" key="2">
    <source>
        <dbReference type="Proteomes" id="UP000023152"/>
    </source>
</evidence>
<dbReference type="AlphaFoldDB" id="X6N997"/>
<organism evidence="1 2">
    <name type="scientific">Reticulomyxa filosa</name>
    <dbReference type="NCBI Taxonomy" id="46433"/>
    <lineage>
        <taxon>Eukaryota</taxon>
        <taxon>Sar</taxon>
        <taxon>Rhizaria</taxon>
        <taxon>Retaria</taxon>
        <taxon>Foraminifera</taxon>
        <taxon>Monothalamids</taxon>
        <taxon>Reticulomyxidae</taxon>
        <taxon>Reticulomyxa</taxon>
    </lineage>
</organism>
<evidence type="ECO:0000313" key="1">
    <source>
        <dbReference type="EMBL" id="ETO22860.1"/>
    </source>
</evidence>
<dbReference type="GO" id="GO:0005737">
    <property type="term" value="C:cytoplasm"/>
    <property type="evidence" value="ECO:0007669"/>
    <property type="project" value="TreeGrafter"/>
</dbReference>
<accession>X6N997</accession>